<keyword evidence="2" id="KW-1185">Reference proteome</keyword>
<organism evidence="1 2">
    <name type="scientific">Caenorhabditis briggsae</name>
    <dbReference type="NCBI Taxonomy" id="6238"/>
    <lineage>
        <taxon>Eukaryota</taxon>
        <taxon>Metazoa</taxon>
        <taxon>Ecdysozoa</taxon>
        <taxon>Nematoda</taxon>
        <taxon>Chromadorea</taxon>
        <taxon>Rhabditida</taxon>
        <taxon>Rhabditina</taxon>
        <taxon>Rhabditomorpha</taxon>
        <taxon>Rhabditoidea</taxon>
        <taxon>Rhabditidae</taxon>
        <taxon>Peloderinae</taxon>
        <taxon>Caenorhabditis</taxon>
    </lineage>
</organism>
<sequence length="117" mass="13181">MSECVKKFFPISPNSTDFAGNLDESIDKKLIQIGKIRVAPQHPHDVKGKDQGVKTDSSRADALLNRCQYRIAVTPKPNRVSRWIPIQRRCPIIAEGRGVKKADVTPKAHRHVYIDPN</sequence>
<gene>
    <name evidence="1" type="ORF">L5515_019709</name>
</gene>
<evidence type="ECO:0000313" key="2">
    <source>
        <dbReference type="Proteomes" id="UP000829354"/>
    </source>
</evidence>
<proteinExistence type="predicted"/>
<dbReference type="Proteomes" id="UP000829354">
    <property type="component" value="Chromosome X"/>
</dbReference>
<dbReference type="AlphaFoldDB" id="A0AAE9FKG2"/>
<reference evidence="1 2" key="1">
    <citation type="submission" date="2022-04" db="EMBL/GenBank/DDBJ databases">
        <title>Chromosome-level reference genomes for two strains of Caenorhabditis briggsae: an improved platform for comparative genomics.</title>
        <authorList>
            <person name="Stevens L."/>
            <person name="Andersen E."/>
        </authorList>
    </citation>
    <scope>NUCLEOTIDE SEQUENCE [LARGE SCALE GENOMIC DNA]</scope>
    <source>
        <strain evidence="1">VX34</strain>
        <tissue evidence="1">Whole-organism</tissue>
    </source>
</reference>
<dbReference type="EMBL" id="CP092625">
    <property type="protein sequence ID" value="UMM44577.1"/>
    <property type="molecule type" value="Genomic_DNA"/>
</dbReference>
<name>A0AAE9FKG2_CAEBR</name>
<accession>A0AAE9FKG2</accession>
<protein>
    <submittedName>
        <fullName evidence="1">Uncharacterized protein</fullName>
    </submittedName>
</protein>
<evidence type="ECO:0000313" key="1">
    <source>
        <dbReference type="EMBL" id="UMM44577.1"/>
    </source>
</evidence>